<feature type="compositionally biased region" description="Polar residues" evidence="1">
    <location>
        <begin position="104"/>
        <end position="113"/>
    </location>
</feature>
<gene>
    <name evidence="3" type="ORF">F2Q68_00039191</name>
    <name evidence="2" type="ORF">F2Q70_00038555</name>
</gene>
<dbReference type="Proteomes" id="UP000712281">
    <property type="component" value="Unassembled WGS sequence"/>
</dbReference>
<name>A0A8S9K3V9_BRACR</name>
<dbReference type="EMBL" id="QGKY02000190">
    <property type="protein sequence ID" value="KAF2588323.1"/>
    <property type="molecule type" value="Genomic_DNA"/>
</dbReference>
<feature type="region of interest" description="Disordered" evidence="1">
    <location>
        <begin position="90"/>
        <end position="113"/>
    </location>
</feature>
<evidence type="ECO:0000313" key="3">
    <source>
        <dbReference type="EMBL" id="KAF2620138.1"/>
    </source>
</evidence>
<evidence type="ECO:0000313" key="2">
    <source>
        <dbReference type="EMBL" id="KAF2588323.1"/>
    </source>
</evidence>
<proteinExistence type="predicted"/>
<reference evidence="2" key="1">
    <citation type="submission" date="2019-12" db="EMBL/GenBank/DDBJ databases">
        <title>Genome sequencing and annotation of Brassica cretica.</title>
        <authorList>
            <person name="Studholme D.J."/>
            <person name="Sarris P.F."/>
        </authorList>
    </citation>
    <scope>NUCLEOTIDE SEQUENCE</scope>
    <source>
        <strain evidence="3">PFS-001/15</strain>
        <strain evidence="2">PFS-102/07</strain>
        <tissue evidence="2">Leaf</tissue>
    </source>
</reference>
<accession>A0A8S9K3V9</accession>
<evidence type="ECO:0000256" key="1">
    <source>
        <dbReference type="SAM" id="MobiDB-lite"/>
    </source>
</evidence>
<sequence length="113" mass="12665">MDGFIPYVARTKRDRLKPRKDKHPMVDEDVVDGQLSPDNILKDYLESQAGGIRSEKFNLKGLFEFDFPPTEGGSSEVREFTKAVRMVNGVGPSYDKPSPRHEQTISSHGSIQG</sequence>
<dbReference type="EMBL" id="QGKW02000007">
    <property type="protein sequence ID" value="KAF2620138.1"/>
    <property type="molecule type" value="Genomic_DNA"/>
</dbReference>
<dbReference type="AlphaFoldDB" id="A0A8S9K3V9"/>
<protein>
    <submittedName>
        <fullName evidence="2">Uncharacterized protein</fullName>
    </submittedName>
</protein>
<comment type="caution">
    <text evidence="2">The sequence shown here is derived from an EMBL/GenBank/DDBJ whole genome shotgun (WGS) entry which is preliminary data.</text>
</comment>
<organism evidence="2">
    <name type="scientific">Brassica cretica</name>
    <name type="common">Mustard</name>
    <dbReference type="NCBI Taxonomy" id="69181"/>
    <lineage>
        <taxon>Eukaryota</taxon>
        <taxon>Viridiplantae</taxon>
        <taxon>Streptophyta</taxon>
        <taxon>Embryophyta</taxon>
        <taxon>Tracheophyta</taxon>
        <taxon>Spermatophyta</taxon>
        <taxon>Magnoliopsida</taxon>
        <taxon>eudicotyledons</taxon>
        <taxon>Gunneridae</taxon>
        <taxon>Pentapetalae</taxon>
        <taxon>rosids</taxon>
        <taxon>malvids</taxon>
        <taxon>Brassicales</taxon>
        <taxon>Brassicaceae</taxon>
        <taxon>Brassiceae</taxon>
        <taxon>Brassica</taxon>
    </lineage>
</organism>